<protein>
    <submittedName>
        <fullName evidence="1">Uncharacterized protein</fullName>
    </submittedName>
</protein>
<comment type="caution">
    <text evidence="1">The sequence shown here is derived from an EMBL/GenBank/DDBJ whole genome shotgun (WGS) entry which is preliminary data.</text>
</comment>
<dbReference type="EMBL" id="BMAV01009809">
    <property type="protein sequence ID" value="GFY54271.1"/>
    <property type="molecule type" value="Genomic_DNA"/>
</dbReference>
<gene>
    <name evidence="1" type="primary">AVEN_12835_1</name>
    <name evidence="1" type="ORF">TNIN_79951</name>
</gene>
<name>A0A8X7C2A9_9ARAC</name>
<evidence type="ECO:0000313" key="2">
    <source>
        <dbReference type="Proteomes" id="UP000886998"/>
    </source>
</evidence>
<evidence type="ECO:0000313" key="1">
    <source>
        <dbReference type="EMBL" id="GFY54271.1"/>
    </source>
</evidence>
<reference evidence="1" key="1">
    <citation type="submission" date="2020-08" db="EMBL/GenBank/DDBJ databases">
        <title>Multicomponent nature underlies the extraordinary mechanical properties of spider dragline silk.</title>
        <authorList>
            <person name="Kono N."/>
            <person name="Nakamura H."/>
            <person name="Mori M."/>
            <person name="Yoshida Y."/>
            <person name="Ohtoshi R."/>
            <person name="Malay A.D."/>
            <person name="Moran D.A.P."/>
            <person name="Tomita M."/>
            <person name="Numata K."/>
            <person name="Arakawa K."/>
        </authorList>
    </citation>
    <scope>NUCLEOTIDE SEQUENCE</scope>
</reference>
<dbReference type="AlphaFoldDB" id="A0A8X7C2A9"/>
<keyword evidence="2" id="KW-1185">Reference proteome</keyword>
<accession>A0A8X7C2A9</accession>
<sequence>MGAPTIRPRHTRNNGGVTGMISRVVIKMAPTFCFDCDGSRRASLRQTRSASIAAEMETLASEYATGIISTREAGRRLGLPSSSIRNILHGVLNRYPYNLQSCHELLPSDTIHREASAR</sequence>
<dbReference type="Proteomes" id="UP000886998">
    <property type="component" value="Unassembled WGS sequence"/>
</dbReference>
<proteinExistence type="predicted"/>
<organism evidence="1 2">
    <name type="scientific">Trichonephila inaurata madagascariensis</name>
    <dbReference type="NCBI Taxonomy" id="2747483"/>
    <lineage>
        <taxon>Eukaryota</taxon>
        <taxon>Metazoa</taxon>
        <taxon>Ecdysozoa</taxon>
        <taxon>Arthropoda</taxon>
        <taxon>Chelicerata</taxon>
        <taxon>Arachnida</taxon>
        <taxon>Araneae</taxon>
        <taxon>Araneomorphae</taxon>
        <taxon>Entelegynae</taxon>
        <taxon>Araneoidea</taxon>
        <taxon>Nephilidae</taxon>
        <taxon>Trichonephila</taxon>
        <taxon>Trichonephila inaurata</taxon>
    </lineage>
</organism>